<feature type="compositionally biased region" description="Low complexity" evidence="3">
    <location>
        <begin position="666"/>
        <end position="677"/>
    </location>
</feature>
<proteinExistence type="predicted"/>
<dbReference type="EMBL" id="VCHE01000002">
    <property type="protein sequence ID" value="KAB2580961.1"/>
    <property type="molecule type" value="Genomic_DNA"/>
</dbReference>
<feature type="compositionally biased region" description="Low complexity" evidence="3">
    <location>
        <begin position="426"/>
        <end position="439"/>
    </location>
</feature>
<feature type="compositionally biased region" description="Low complexity" evidence="3">
    <location>
        <begin position="77"/>
        <end position="88"/>
    </location>
</feature>
<feature type="compositionally biased region" description="Low complexity" evidence="3">
    <location>
        <begin position="182"/>
        <end position="216"/>
    </location>
</feature>
<feature type="compositionally biased region" description="Polar residues" evidence="3">
    <location>
        <begin position="506"/>
        <end position="537"/>
    </location>
</feature>
<feature type="compositionally biased region" description="Basic and acidic residues" evidence="3">
    <location>
        <begin position="1359"/>
        <end position="1370"/>
    </location>
</feature>
<dbReference type="InterPro" id="IPR025574">
    <property type="entry name" value="Nucleoporin_FG_rpt"/>
</dbReference>
<feature type="compositionally biased region" description="Polar residues" evidence="3">
    <location>
        <begin position="1066"/>
        <end position="1084"/>
    </location>
</feature>
<dbReference type="Gene3D" id="2.30.29.30">
    <property type="entry name" value="Pleckstrin-homology domain (PH domain)/Phosphotyrosine-binding domain (PTB)"/>
    <property type="match status" value="1"/>
</dbReference>
<protein>
    <submittedName>
        <fullName evidence="5">Nucleoporin</fullName>
    </submittedName>
</protein>
<dbReference type="GO" id="GO:0005643">
    <property type="term" value="C:nuclear pore"/>
    <property type="evidence" value="ECO:0007669"/>
    <property type="project" value="UniProtKB-SubCell"/>
</dbReference>
<feature type="compositionally biased region" description="Polar residues" evidence="3">
    <location>
        <begin position="442"/>
        <end position="465"/>
    </location>
</feature>
<name>A0A5N5DU87_9PEZI</name>
<reference evidence="5 6" key="1">
    <citation type="journal article" date="2019" name="Sci. Rep.">
        <title>A multi-omics analysis of the grapevine pathogen Lasiodiplodia theobromae reveals that temperature affects the expression of virulence- and pathogenicity-related genes.</title>
        <authorList>
            <person name="Felix C."/>
            <person name="Meneses R."/>
            <person name="Goncalves M.F.M."/>
            <person name="Tilleman L."/>
            <person name="Duarte A.S."/>
            <person name="Jorrin-Novo J.V."/>
            <person name="Van de Peer Y."/>
            <person name="Deforce D."/>
            <person name="Van Nieuwerburgh F."/>
            <person name="Esteves A.C."/>
            <person name="Alves A."/>
        </authorList>
    </citation>
    <scope>NUCLEOTIDE SEQUENCE [LARGE SCALE GENOMIC DNA]</scope>
    <source>
        <strain evidence="5 6">LA-SOL3</strain>
    </source>
</reference>
<feature type="compositionally biased region" description="Low complexity" evidence="3">
    <location>
        <begin position="19"/>
        <end position="31"/>
    </location>
</feature>
<accession>A0A5N5DU87</accession>
<sequence>MDASGPSESHRPPAQAQVTTPFTFTSGSSSSNPPARGQDTIPFTFTAGPSSANPPTQAQDTAPFEFTSESSSAGPPAQFQAQIANQFAVPSGPSDFGFSGPQADASGLQDFDPSGFLDPQVQTQFQAPFEVASEAPSVYPSGFPASEAQEQTLNLFTSDSAIQDSFDEFSSMDVDLTNNIDQQTSSQSFPPAAQQQPGSNAFGGFAPAPPSGGFNFSAGPASNPFASQNATNNNNNAGGSAFSSSFTFGSNQSGASNPFGSIASAPPANNAFGNAESAGAPSSNIFGSSSSAPSGNIFGGNTAPSAPSSNVFGSSSTQQNAFASKPSDPSSNVFANNSSGSTNMFGANPPASSGSIFGSTSSAAPASNIFASAASSAPSNNLFGASTSTAAPSNIFGTTASSAPSANIFASSTSAKTSDGTSQPQTGTIFGSTTTSGPTNAFGGTTTSSAPSNNLFGSTASSAPSANLFGNDASSAPSKNAFGGATSSAPSNIFSSTPASSAPSSNLFSGSTASSAPSNNLFGKGATSSAPTTNLFGASTSNTSSAPTNAFSASNAAPANNLFAGSTTPSGSSESASQTANMFAKSAAGSTPQSNPFNFGGANTTSEQSSTTPSGAQKDSASNIFSQSSGFQPSTSGAGVFNFSAKSPFKPTTDAAPPTDSDKDASATAESQATSATNMFAQSTSAAPKVGSNLFGSTGQSPAKPSTNLFNFANQSASGNADAQKDTQKSTDSQPSSTSNLFARAASGGASASATLGSLGQTASPKQDQPVDKTSSSNPFSSITPSTSSLTGSAAPIMRANGASSGEENSSTKVGSPAKSSAASAQPAETTSTTPANASFDTSKMNLKNIETARSIRTLNAWFKSRVSMAPEDGSYAHIAEVYLTNYTKLTSAISDIATGAQALTKSNGKRKADDESDGNGPVGAGSPKKSKVPSSQDDSSAAGASNTANVFNSIVNKPAQSPLRNVESATSPDAEAGPSSNNNLFAASASSPFKFGTSGGASGSTTPIGSPAKPSLFSQSPIKAPTFGQVGTTPDSKRKSDDISSDEQEEESQDETAQKDKRQKTSTPVSSADTGSVLNSRQASPDARNPFGHLSQEESNKDGDDDDASDGDAEQGSTTPTAPPKRSDGLFGRITKDDTASESDPKTSEEGGLFGRITGASTDNSKSTAANPFGFSASSYELPGGAKTGPVLKTWNGDAGSPIKFGTSQPAPSDDGKKEATSSSASSNPFSGIATGSSSAPSAIFKFTPAPTPPASDASPFKFNPPAATPSGASSVFASGFGSRATTPGVSTGASENETSAAENDEDEEAQTVDKEQVSLRTALTDEDRTTYDVLFDTDIQSVTLMHLVDRSEDEIKEDPKKGAKKWESQGKGPVRVLKHKQSGGVSILFKAEPMGRVLINTRVQPSFHYKRAKAKFATFPLPDEKGKITPQYLKFEDDTDCTKFVEACESNKSS</sequence>
<feature type="region of interest" description="Disordered" evidence="3">
    <location>
        <begin position="1"/>
        <end position="118"/>
    </location>
</feature>
<feature type="compositionally biased region" description="Polar residues" evidence="3">
    <location>
        <begin position="411"/>
        <end position="425"/>
    </location>
</feature>
<feature type="compositionally biased region" description="Low complexity" evidence="3">
    <location>
        <begin position="743"/>
        <end position="760"/>
    </location>
</feature>
<feature type="compositionally biased region" description="Low complexity" evidence="3">
    <location>
        <begin position="980"/>
        <end position="992"/>
    </location>
</feature>
<feature type="compositionally biased region" description="Polar residues" evidence="3">
    <location>
        <begin position="829"/>
        <end position="846"/>
    </location>
</feature>
<feature type="compositionally biased region" description="Low complexity" evidence="3">
    <location>
        <begin position="774"/>
        <end position="793"/>
    </location>
</feature>
<comment type="subcellular location">
    <subcellularLocation>
        <location evidence="1">Nucleus</location>
        <location evidence="1">Nuclear pore complex</location>
    </subcellularLocation>
</comment>
<evidence type="ECO:0000259" key="4">
    <source>
        <dbReference type="Pfam" id="PF00638"/>
    </source>
</evidence>
<feature type="region of interest" description="Disordered" evidence="3">
    <location>
        <begin position="179"/>
        <end position="362"/>
    </location>
</feature>
<feature type="compositionally biased region" description="Polar residues" evidence="3">
    <location>
        <begin position="802"/>
        <end position="814"/>
    </location>
</feature>
<dbReference type="PANTHER" id="PTHR38697:SF1">
    <property type="entry name" value="NUCLEAR PORE COMPLEX PROTEIN SIMILAR TO S. CEREVISIAE NUP2 (EUROFUNG)"/>
    <property type="match status" value="1"/>
</dbReference>
<feature type="region of interest" description="Disordered" evidence="3">
    <location>
        <begin position="411"/>
        <end position="850"/>
    </location>
</feature>
<keyword evidence="2" id="KW-0539">Nucleus</keyword>
<evidence type="ECO:0000256" key="1">
    <source>
        <dbReference type="ARBA" id="ARBA00004567"/>
    </source>
</evidence>
<feature type="compositionally biased region" description="Polar residues" evidence="3">
    <location>
        <begin position="588"/>
        <end position="637"/>
    </location>
</feature>
<evidence type="ECO:0000256" key="2">
    <source>
        <dbReference type="ARBA" id="ARBA00023132"/>
    </source>
</evidence>
<feature type="compositionally biased region" description="Polar residues" evidence="3">
    <location>
        <begin position="1229"/>
        <end position="1242"/>
    </location>
</feature>
<feature type="compositionally biased region" description="Low complexity" evidence="3">
    <location>
        <begin position="935"/>
        <end position="946"/>
    </location>
</feature>
<feature type="compositionally biased region" description="Low complexity" evidence="3">
    <location>
        <begin position="495"/>
        <end position="505"/>
    </location>
</feature>
<feature type="compositionally biased region" description="Polar residues" evidence="3">
    <location>
        <begin position="41"/>
        <end position="60"/>
    </location>
</feature>
<dbReference type="PANTHER" id="PTHR38697">
    <property type="entry name" value="NUCLEAR PORE COMPLEX PROTEIN SIMILAR TO S. CEREVISIAE NUP2 (EUROFUNG)"/>
    <property type="match status" value="1"/>
</dbReference>
<feature type="compositionally biased region" description="Basic and acidic residues" evidence="3">
    <location>
        <begin position="1135"/>
        <end position="1150"/>
    </location>
</feature>
<keyword evidence="6" id="KW-1185">Reference proteome</keyword>
<dbReference type="OrthoDB" id="10265837at2759"/>
<dbReference type="InterPro" id="IPR000156">
    <property type="entry name" value="Ran_bind_dom"/>
</dbReference>
<feature type="compositionally biased region" description="Polar residues" evidence="3">
    <location>
        <begin position="1160"/>
        <end position="1171"/>
    </location>
</feature>
<feature type="compositionally biased region" description="Polar residues" evidence="3">
    <location>
        <begin position="947"/>
        <end position="972"/>
    </location>
</feature>
<dbReference type="Pfam" id="PF13634">
    <property type="entry name" value="Nucleoporin_FG"/>
    <property type="match status" value="5"/>
</dbReference>
<feature type="compositionally biased region" description="Low complexity" evidence="3">
    <location>
        <begin position="229"/>
        <end position="251"/>
    </location>
</feature>
<feature type="compositionally biased region" description="Polar residues" evidence="3">
    <location>
        <begin position="485"/>
        <end position="494"/>
    </location>
</feature>
<evidence type="ECO:0000256" key="3">
    <source>
        <dbReference type="SAM" id="MobiDB-lite"/>
    </source>
</evidence>
<feature type="compositionally biased region" description="Low complexity" evidence="3">
    <location>
        <begin position="1272"/>
        <end position="1284"/>
    </location>
</feature>
<keyword evidence="2" id="KW-0653">Protein transport</keyword>
<feature type="compositionally biased region" description="Basic and acidic residues" evidence="3">
    <location>
        <begin position="1313"/>
        <end position="1325"/>
    </location>
</feature>
<keyword evidence="2" id="KW-0906">Nuclear pore complex</keyword>
<feature type="compositionally biased region" description="Low complexity" evidence="3">
    <location>
        <begin position="351"/>
        <end position="362"/>
    </location>
</feature>
<dbReference type="SUPFAM" id="SSF50729">
    <property type="entry name" value="PH domain-like"/>
    <property type="match status" value="1"/>
</dbReference>
<feature type="compositionally biased region" description="Polar residues" evidence="3">
    <location>
        <begin position="694"/>
        <end position="721"/>
    </location>
</feature>
<feature type="compositionally biased region" description="Polar residues" evidence="3">
    <location>
        <begin position="1285"/>
        <end position="1303"/>
    </location>
</feature>
<dbReference type="InterPro" id="IPR011993">
    <property type="entry name" value="PH-like_dom_sf"/>
</dbReference>
<evidence type="ECO:0000313" key="5">
    <source>
        <dbReference type="EMBL" id="KAB2580961.1"/>
    </source>
</evidence>
<dbReference type="Pfam" id="PF00638">
    <property type="entry name" value="Ran_BP1"/>
    <property type="match status" value="1"/>
</dbReference>
<feature type="compositionally biased region" description="Acidic residues" evidence="3">
    <location>
        <begin position="1044"/>
        <end position="1055"/>
    </location>
</feature>
<feature type="compositionally biased region" description="Low complexity" evidence="3">
    <location>
        <begin position="816"/>
        <end position="828"/>
    </location>
</feature>
<feature type="compositionally biased region" description="Polar residues" evidence="3">
    <location>
        <begin position="730"/>
        <end position="741"/>
    </location>
</feature>
<feature type="region of interest" description="Disordered" evidence="3">
    <location>
        <begin position="1355"/>
        <end position="1376"/>
    </location>
</feature>
<keyword evidence="2" id="KW-0813">Transport</keyword>
<dbReference type="Proteomes" id="UP000325902">
    <property type="component" value="Unassembled WGS sequence"/>
</dbReference>
<feature type="compositionally biased region" description="Polar residues" evidence="3">
    <location>
        <begin position="280"/>
        <end position="294"/>
    </location>
</feature>
<dbReference type="InterPro" id="IPR053074">
    <property type="entry name" value="NPC_Nucleoporin"/>
</dbReference>
<feature type="region of interest" description="Disordered" evidence="3">
    <location>
        <begin position="904"/>
        <end position="1325"/>
    </location>
</feature>
<comment type="caution">
    <text evidence="5">The sequence shown here is derived from an EMBL/GenBank/DDBJ whole genome shotgun (WGS) entry which is preliminary data.</text>
</comment>
<feature type="compositionally biased region" description="Low complexity" evidence="3">
    <location>
        <begin position="538"/>
        <end position="580"/>
    </location>
</feature>
<gene>
    <name evidence="5" type="primary">NUP152</name>
    <name evidence="5" type="ORF">DBV05_g653</name>
</gene>
<organism evidence="5 6">
    <name type="scientific">Lasiodiplodia theobromae</name>
    <dbReference type="NCBI Taxonomy" id="45133"/>
    <lineage>
        <taxon>Eukaryota</taxon>
        <taxon>Fungi</taxon>
        <taxon>Dikarya</taxon>
        <taxon>Ascomycota</taxon>
        <taxon>Pezizomycotina</taxon>
        <taxon>Dothideomycetes</taxon>
        <taxon>Dothideomycetes incertae sedis</taxon>
        <taxon>Botryosphaeriales</taxon>
        <taxon>Botryosphaeriaceae</taxon>
        <taxon>Lasiodiplodia</taxon>
    </lineage>
</organism>
<keyword evidence="2" id="KW-0811">Translocation</keyword>
<feature type="domain" description="RanBD1" evidence="4">
    <location>
        <begin position="1365"/>
        <end position="1453"/>
    </location>
</feature>
<evidence type="ECO:0000313" key="6">
    <source>
        <dbReference type="Proteomes" id="UP000325902"/>
    </source>
</evidence>
<feature type="compositionally biased region" description="Acidic residues" evidence="3">
    <location>
        <begin position="1104"/>
        <end position="1114"/>
    </location>
</feature>
<feature type="compositionally biased region" description="Polar residues" evidence="3">
    <location>
        <begin position="302"/>
        <end position="345"/>
    </location>
</feature>
<keyword evidence="2" id="KW-0509">mRNA transport</keyword>